<dbReference type="PROSITE" id="PS51418">
    <property type="entry name" value="RAN"/>
    <property type="match status" value="1"/>
</dbReference>
<dbReference type="InterPro" id="IPR001806">
    <property type="entry name" value="Small_GTPase"/>
</dbReference>
<dbReference type="VEuPathDB" id="VectorBase:GBRI004880"/>
<reference evidence="5" key="2">
    <citation type="submission" date="2020-05" db="UniProtKB">
        <authorList>
            <consortium name="EnsemblMetazoa"/>
        </authorList>
    </citation>
    <scope>IDENTIFICATION</scope>
    <source>
        <strain evidence="5">IAEA</strain>
    </source>
</reference>
<proteinExistence type="predicted"/>
<evidence type="ECO:0000256" key="2">
    <source>
        <dbReference type="ARBA" id="ARBA00022741"/>
    </source>
</evidence>
<dbReference type="SMART" id="SM00175">
    <property type="entry name" value="RAB"/>
    <property type="match status" value="1"/>
</dbReference>
<dbReference type="EnsemblMetazoa" id="GBRI004880-RA">
    <property type="protein sequence ID" value="GBRI004880-PA"/>
    <property type="gene ID" value="GBRI004880"/>
</dbReference>
<dbReference type="GO" id="GO:0005634">
    <property type="term" value="C:nucleus"/>
    <property type="evidence" value="ECO:0007669"/>
    <property type="project" value="TreeGrafter"/>
</dbReference>
<dbReference type="Gene3D" id="3.40.50.300">
    <property type="entry name" value="P-loop containing nucleotide triphosphate hydrolases"/>
    <property type="match status" value="1"/>
</dbReference>
<dbReference type="PROSITE" id="PS51419">
    <property type="entry name" value="RAB"/>
    <property type="match status" value="1"/>
</dbReference>
<reference evidence="6" key="1">
    <citation type="submission" date="2014-03" db="EMBL/GenBank/DDBJ databases">
        <authorList>
            <person name="Aksoy S."/>
            <person name="Warren W."/>
            <person name="Wilson R.K."/>
        </authorList>
    </citation>
    <scope>NUCLEOTIDE SEQUENCE [LARGE SCALE GENOMIC DNA]</scope>
    <source>
        <strain evidence="6">IAEA</strain>
    </source>
</reference>
<keyword evidence="4" id="KW-0342">GTP-binding</keyword>
<evidence type="ECO:0000256" key="1">
    <source>
        <dbReference type="ARBA" id="ARBA00022448"/>
    </source>
</evidence>
<evidence type="ECO:0000256" key="3">
    <source>
        <dbReference type="ARBA" id="ARBA00022927"/>
    </source>
</evidence>
<dbReference type="SMART" id="SM00173">
    <property type="entry name" value="RAS"/>
    <property type="match status" value="1"/>
</dbReference>
<dbReference type="STRING" id="37001.A0A1A9W397"/>
<dbReference type="AlphaFoldDB" id="A0A1A9W397"/>
<dbReference type="GO" id="GO:0003924">
    <property type="term" value="F:GTPase activity"/>
    <property type="evidence" value="ECO:0007669"/>
    <property type="project" value="InterPro"/>
</dbReference>
<dbReference type="PANTHER" id="PTHR24071:SF0">
    <property type="entry name" value="GTP-BINDING NUCLEAR PROTEIN RAN"/>
    <property type="match status" value="1"/>
</dbReference>
<dbReference type="SUPFAM" id="SSF52540">
    <property type="entry name" value="P-loop containing nucleoside triphosphate hydrolases"/>
    <property type="match status" value="1"/>
</dbReference>
<dbReference type="GO" id="GO:0000054">
    <property type="term" value="P:ribosomal subunit export from nucleus"/>
    <property type="evidence" value="ECO:0007669"/>
    <property type="project" value="TreeGrafter"/>
</dbReference>
<dbReference type="Pfam" id="PF00071">
    <property type="entry name" value="Ras"/>
    <property type="match status" value="1"/>
</dbReference>
<dbReference type="GO" id="GO:0006606">
    <property type="term" value="P:protein import into nucleus"/>
    <property type="evidence" value="ECO:0007669"/>
    <property type="project" value="TreeGrafter"/>
</dbReference>
<name>A0A1A9W397_9MUSC</name>
<dbReference type="InterPro" id="IPR002041">
    <property type="entry name" value="Ran_GTPase"/>
</dbReference>
<organism evidence="5 6">
    <name type="scientific">Glossina brevipalpis</name>
    <dbReference type="NCBI Taxonomy" id="37001"/>
    <lineage>
        <taxon>Eukaryota</taxon>
        <taxon>Metazoa</taxon>
        <taxon>Ecdysozoa</taxon>
        <taxon>Arthropoda</taxon>
        <taxon>Hexapoda</taxon>
        <taxon>Insecta</taxon>
        <taxon>Pterygota</taxon>
        <taxon>Neoptera</taxon>
        <taxon>Endopterygota</taxon>
        <taxon>Diptera</taxon>
        <taxon>Brachycera</taxon>
        <taxon>Muscomorpha</taxon>
        <taxon>Hippoboscoidea</taxon>
        <taxon>Glossinidae</taxon>
        <taxon>Glossina</taxon>
    </lineage>
</organism>
<keyword evidence="3" id="KW-0653">Protein transport</keyword>
<keyword evidence="1" id="KW-0813">Transport</keyword>
<dbReference type="GO" id="GO:0005525">
    <property type="term" value="F:GTP binding"/>
    <property type="evidence" value="ECO:0007669"/>
    <property type="project" value="UniProtKB-KW"/>
</dbReference>
<dbReference type="InterPro" id="IPR027417">
    <property type="entry name" value="P-loop_NTPase"/>
</dbReference>
<dbReference type="PRINTS" id="PR00449">
    <property type="entry name" value="RASTRNSFRMNG"/>
</dbReference>
<accession>A0A1A9W397</accession>
<evidence type="ECO:0000313" key="6">
    <source>
        <dbReference type="Proteomes" id="UP000091820"/>
    </source>
</evidence>
<evidence type="ECO:0000313" key="5">
    <source>
        <dbReference type="EnsemblMetazoa" id="GBRI004880-PA"/>
    </source>
</evidence>
<keyword evidence="6" id="KW-1185">Reference proteome</keyword>
<dbReference type="GO" id="GO:0005737">
    <property type="term" value="C:cytoplasm"/>
    <property type="evidence" value="ECO:0007669"/>
    <property type="project" value="TreeGrafter"/>
</dbReference>
<evidence type="ECO:0000256" key="4">
    <source>
        <dbReference type="ARBA" id="ARBA00023134"/>
    </source>
</evidence>
<sequence>MIKGVLVRDGGIGKTAFVKRLMTGEFEQKYVSTRGVEMHPLIFRTDREAIRFNVWDTVGQKKFSGLSDCYHVQGQCAIIIFDVTSSVIYKGLVRICENIPIVLCDNQVDEKDREIELFLSEKEFKVIRPLCQFELQLTEALLMISAKTNV</sequence>
<dbReference type="SMART" id="SM00176">
    <property type="entry name" value="RAN"/>
    <property type="match status" value="1"/>
</dbReference>
<dbReference type="PANTHER" id="PTHR24071">
    <property type="entry name" value="RAN GTPASE"/>
    <property type="match status" value="1"/>
</dbReference>
<keyword evidence="2" id="KW-0547">Nucleotide-binding</keyword>
<protein>
    <submittedName>
        <fullName evidence="5">Uncharacterized protein</fullName>
    </submittedName>
</protein>
<dbReference type="Proteomes" id="UP000091820">
    <property type="component" value="Unassembled WGS sequence"/>
</dbReference>